<proteinExistence type="predicted"/>
<evidence type="ECO:0000313" key="2">
    <source>
        <dbReference type="EMBL" id="ELY58303.1"/>
    </source>
</evidence>
<dbReference type="InterPro" id="IPR003593">
    <property type="entry name" value="AAA+_ATPase"/>
</dbReference>
<sequence>MDDDLFDGAPIHVFSIGDDGRWPELVEAGQIRVGYPETDGDLSTISGKRDVEDQFDLGRKPGWPKSKILAKFVTDLSEGDLLIAKQGKSTIRGIGIVRSDYHFEATPTVGDSSDQHYRYVGWLDLTFDGQIDGIETDGVVNFMRGAARKEHTDSYTEIRSLILDETTNAVENYGVHVESALEVIEEEATARSLGFASDDSVEPEPVSAVNIYRNRGNADDFAEKIEQTVGASIDEELAQKLRKVLEEHPATDIETLTMLAGDDVRIFGVSSNNGPEYATLQRGDYVLHQVDSTVRYLQKVTYSLNHLPNHLREELSEVLYDTHEYHGIWIATGDPFTVAEEWSSVEGKFQAELDGSDNENLLLSRMGYFDQFNPHLIESDGGASEILTSLFTEYNDFDIPEPVLMRDYPQSQVADEPWTGPDVETPRDGCFIAIKDAGSYKDSKDIYHFKAGIPGSRQLRNAEENGVVALLQEHDEHGWQVDSIGMVGDIEPVNPPDTESENVDNQHYYLHFEEVYSIPPIRLDDLKPYLSKEVLTGAGIFKVTPQDLDLILSWHSGTLEIALSEVDSARRPDLYKQSLVHLVAGRNLAFYGPPGTGKTFTARELSKMICGEDGVHLETAHSEWTNHEIAGGWQPAGSTDSDKEWIAVPGVLSRAGAAAESSLRDDGQPSWLIIDELNRANLDQAFGEVFTLLDLDYRANREIEYGNDSQQLPLSFRILATMNTHDLAQLFSLGYAFRRRFAFVRVSSLTADTSPSDCSISTPSNTTASDAIDLLNENTTDTADLIVEAAMERLMYDESDSPFNGNVIDPVTIFPQLATPRRVQLAQESLTEREFDLETEYVVETLVAFARYTDERDLLELGHAVLMDALTYVLAHELLFPGETTAETVDEATQAYIVPQFEHVLSELRRAETLGDEDAIVQAYDDVVTVADELGLPGTARALYSAKEAGSILE</sequence>
<dbReference type="AlphaFoldDB" id="L9XCF4"/>
<dbReference type="Gene3D" id="3.40.50.300">
    <property type="entry name" value="P-loop containing nucleotide triphosphate hydrolases"/>
    <property type="match status" value="1"/>
</dbReference>
<dbReference type="InterPro" id="IPR011704">
    <property type="entry name" value="ATPase_dyneun-rel_AAA"/>
</dbReference>
<dbReference type="Proteomes" id="UP000011602">
    <property type="component" value="Unassembled WGS sequence"/>
</dbReference>
<dbReference type="STRING" id="1227499.C493_06999"/>
<feature type="domain" description="AAA+ ATPase" evidence="1">
    <location>
        <begin position="584"/>
        <end position="747"/>
    </location>
</feature>
<dbReference type="SUPFAM" id="SSF52540">
    <property type="entry name" value="P-loop containing nucleoside triphosphate hydrolases"/>
    <property type="match status" value="1"/>
</dbReference>
<accession>L9XCF4</accession>
<organism evidence="2 3">
    <name type="scientific">Natronolimnohabitans innermongolicus JCM 12255</name>
    <dbReference type="NCBI Taxonomy" id="1227499"/>
    <lineage>
        <taxon>Archaea</taxon>
        <taxon>Methanobacteriati</taxon>
        <taxon>Methanobacteriota</taxon>
        <taxon>Stenosarchaea group</taxon>
        <taxon>Halobacteria</taxon>
        <taxon>Halobacteriales</taxon>
        <taxon>Natrialbaceae</taxon>
        <taxon>Natronolimnohabitans</taxon>
    </lineage>
</organism>
<dbReference type="InterPro" id="IPR027417">
    <property type="entry name" value="P-loop_NTPase"/>
</dbReference>
<evidence type="ECO:0000313" key="3">
    <source>
        <dbReference type="Proteomes" id="UP000011602"/>
    </source>
</evidence>
<dbReference type="EMBL" id="AOHZ01000035">
    <property type="protein sequence ID" value="ELY58303.1"/>
    <property type="molecule type" value="Genomic_DNA"/>
</dbReference>
<dbReference type="eggNOG" id="arCOG03779">
    <property type="taxonomic scope" value="Archaea"/>
</dbReference>
<name>L9XCF4_9EURY</name>
<dbReference type="GO" id="GO:0016887">
    <property type="term" value="F:ATP hydrolysis activity"/>
    <property type="evidence" value="ECO:0007669"/>
    <property type="project" value="InterPro"/>
</dbReference>
<comment type="caution">
    <text evidence="2">The sequence shown here is derived from an EMBL/GenBank/DDBJ whole genome shotgun (WGS) entry which is preliminary data.</text>
</comment>
<dbReference type="RefSeq" id="WP_007258701.1">
    <property type="nucleotide sequence ID" value="NZ_AOHZ01000035.1"/>
</dbReference>
<dbReference type="CDD" id="cd00009">
    <property type="entry name" value="AAA"/>
    <property type="match status" value="1"/>
</dbReference>
<gene>
    <name evidence="2" type="ORF">C493_06999</name>
</gene>
<protein>
    <submittedName>
        <fullName evidence="2">ATPase AAA</fullName>
    </submittedName>
</protein>
<dbReference type="PATRIC" id="fig|1227499.3.peg.1425"/>
<evidence type="ECO:0000259" key="1">
    <source>
        <dbReference type="SMART" id="SM00382"/>
    </source>
</evidence>
<dbReference type="GO" id="GO:0005524">
    <property type="term" value="F:ATP binding"/>
    <property type="evidence" value="ECO:0007669"/>
    <property type="project" value="InterPro"/>
</dbReference>
<dbReference type="OrthoDB" id="9837at2157"/>
<dbReference type="InterPro" id="IPR052934">
    <property type="entry name" value="Methyl-DNA_Rec/Restrict_Enz"/>
</dbReference>
<dbReference type="PANTHER" id="PTHR37291:SF1">
    <property type="entry name" value="TYPE IV METHYL-DIRECTED RESTRICTION ENZYME ECOKMCRB SUBUNIT"/>
    <property type="match status" value="1"/>
</dbReference>
<keyword evidence="3" id="KW-1185">Reference proteome</keyword>
<dbReference type="PANTHER" id="PTHR37291">
    <property type="entry name" value="5-METHYLCYTOSINE-SPECIFIC RESTRICTION ENZYME B"/>
    <property type="match status" value="1"/>
</dbReference>
<dbReference type="Pfam" id="PF07728">
    <property type="entry name" value="AAA_5"/>
    <property type="match status" value="1"/>
</dbReference>
<dbReference type="SMART" id="SM00382">
    <property type="entry name" value="AAA"/>
    <property type="match status" value="1"/>
</dbReference>
<reference evidence="2 3" key="1">
    <citation type="journal article" date="2014" name="PLoS Genet.">
        <title>Phylogenetically driven sequencing of extremely halophilic archaea reveals strategies for static and dynamic osmo-response.</title>
        <authorList>
            <person name="Becker E.A."/>
            <person name="Seitzer P.M."/>
            <person name="Tritt A."/>
            <person name="Larsen D."/>
            <person name="Krusor M."/>
            <person name="Yao A.I."/>
            <person name="Wu D."/>
            <person name="Madern D."/>
            <person name="Eisen J.A."/>
            <person name="Darling A.E."/>
            <person name="Facciotti M.T."/>
        </authorList>
    </citation>
    <scope>NUCLEOTIDE SEQUENCE [LARGE SCALE GENOMIC DNA]</scope>
    <source>
        <strain evidence="2 3">JCM 12255</strain>
    </source>
</reference>